<sequence length="200" mass="22286">MYLTLVLTSTSNIASSSSPASSVVLAVVLPPRPPACVSFSRLVATRSFLRRFRKLHAPPLLGFLDHEREFLPAIPPHPSAPAADAVSLAADFSLSFLTKDPYFTLADYWDIEDVRGDRVLLSRHPFHDLSLAVCDPLHRQYLLLPPIPEFEGWASLYNLRTGWRTLLGDDEEAVEETSFTVVSISQWGNWLGAIMFSSMD</sequence>
<proteinExistence type="predicted"/>
<organism evidence="1">
    <name type="scientific">Aegilops tauschii</name>
    <name type="common">Tausch's goatgrass</name>
    <name type="synonym">Aegilops squarrosa</name>
    <dbReference type="NCBI Taxonomy" id="37682"/>
    <lineage>
        <taxon>Eukaryota</taxon>
        <taxon>Viridiplantae</taxon>
        <taxon>Streptophyta</taxon>
        <taxon>Embryophyta</taxon>
        <taxon>Tracheophyta</taxon>
        <taxon>Spermatophyta</taxon>
        <taxon>Magnoliopsida</taxon>
        <taxon>Liliopsida</taxon>
        <taxon>Poales</taxon>
        <taxon>Poaceae</taxon>
        <taxon>BOP clade</taxon>
        <taxon>Pooideae</taxon>
        <taxon>Triticodae</taxon>
        <taxon>Triticeae</taxon>
        <taxon>Triticinae</taxon>
        <taxon>Aegilops</taxon>
    </lineage>
</organism>
<dbReference type="EnsemblPlants" id="EMT00598">
    <property type="protein sequence ID" value="EMT00598"/>
    <property type="gene ID" value="F775_42494"/>
</dbReference>
<dbReference type="PANTHER" id="PTHR31264">
    <property type="entry name" value="OS07G0554500 PROTEIN-RELATED"/>
    <property type="match status" value="1"/>
</dbReference>
<dbReference type="PANTHER" id="PTHR31264:SF23">
    <property type="entry name" value="F-BOX DOMAIN-CONTAINING PROTEIN"/>
    <property type="match status" value="1"/>
</dbReference>
<protein>
    <submittedName>
        <fullName evidence="1">Uncharacterized protein</fullName>
    </submittedName>
</protein>
<evidence type="ECO:0000313" key="1">
    <source>
        <dbReference type="EnsemblPlants" id="EMT00598"/>
    </source>
</evidence>
<dbReference type="AlphaFoldDB" id="N1QPV9"/>
<name>N1QPV9_AEGTA</name>
<accession>N1QPV9</accession>
<reference evidence="1" key="1">
    <citation type="submission" date="2015-06" db="UniProtKB">
        <authorList>
            <consortium name="EnsemblPlants"/>
        </authorList>
    </citation>
    <scope>IDENTIFICATION</scope>
</reference>